<evidence type="ECO:0000313" key="1">
    <source>
        <dbReference type="EMBL" id="RVW56842.1"/>
    </source>
</evidence>
<gene>
    <name evidence="1" type="ORF">CK203_078530</name>
</gene>
<reference evidence="1 2" key="1">
    <citation type="journal article" date="2018" name="PLoS Genet.">
        <title>Population sequencing reveals clonal diversity and ancestral inbreeding in the grapevine cultivar Chardonnay.</title>
        <authorList>
            <person name="Roach M.J."/>
            <person name="Johnson D.L."/>
            <person name="Bohlmann J."/>
            <person name="van Vuuren H.J."/>
            <person name="Jones S.J."/>
            <person name="Pretorius I.S."/>
            <person name="Schmidt S.A."/>
            <person name="Borneman A.R."/>
        </authorList>
    </citation>
    <scope>NUCLEOTIDE SEQUENCE [LARGE SCALE GENOMIC DNA]</scope>
    <source>
        <strain evidence="2">cv. Chardonnay</strain>
        <tissue evidence="1">Leaf</tissue>
    </source>
</reference>
<comment type="caution">
    <text evidence="1">The sequence shown here is derived from an EMBL/GenBank/DDBJ whole genome shotgun (WGS) entry which is preliminary data.</text>
</comment>
<dbReference type="AlphaFoldDB" id="A0A438FA48"/>
<organism evidence="1 2">
    <name type="scientific">Vitis vinifera</name>
    <name type="common">Grape</name>
    <dbReference type="NCBI Taxonomy" id="29760"/>
    <lineage>
        <taxon>Eukaryota</taxon>
        <taxon>Viridiplantae</taxon>
        <taxon>Streptophyta</taxon>
        <taxon>Embryophyta</taxon>
        <taxon>Tracheophyta</taxon>
        <taxon>Spermatophyta</taxon>
        <taxon>Magnoliopsida</taxon>
        <taxon>eudicotyledons</taxon>
        <taxon>Gunneridae</taxon>
        <taxon>Pentapetalae</taxon>
        <taxon>rosids</taxon>
        <taxon>Vitales</taxon>
        <taxon>Vitaceae</taxon>
        <taxon>Viteae</taxon>
        <taxon>Vitis</taxon>
    </lineage>
</organism>
<evidence type="ECO:0000313" key="2">
    <source>
        <dbReference type="Proteomes" id="UP000288805"/>
    </source>
</evidence>
<name>A0A438FA48_VITVI</name>
<dbReference type="EMBL" id="QGNW01001070">
    <property type="protein sequence ID" value="RVW56842.1"/>
    <property type="molecule type" value="Genomic_DNA"/>
</dbReference>
<dbReference type="Proteomes" id="UP000288805">
    <property type="component" value="Unassembled WGS sequence"/>
</dbReference>
<accession>A0A438FA48</accession>
<proteinExistence type="predicted"/>
<protein>
    <submittedName>
        <fullName evidence="1">Uncharacterized protein</fullName>
    </submittedName>
</protein>
<sequence length="168" mass="19241">MVMDALSRLLVKAREGGFISSFSVGGRKLSISGLKVNLDKSEIIPMGRIDNLEELAAELDCKWGWRFISKRDSLWRPMIVGKFGEESGGWTSRVLREGYGVGFGKPSRNIGRFLIAKFAFIIRNERRIKFWLHKWCGDNSLKESSPPYFPSLIQRMPRLWIRGMKKGS</sequence>